<dbReference type="EMBL" id="JABTTY010000001">
    <property type="protein sequence ID" value="MBE7524909.1"/>
    <property type="molecule type" value="Genomic_DNA"/>
</dbReference>
<dbReference type="PANTHER" id="PTHR42953:SF3">
    <property type="entry name" value="HIGH-AFFINITY ZINC UPTAKE SYSTEM PROTEIN ZNUA"/>
    <property type="match status" value="1"/>
</dbReference>
<dbReference type="Proteomes" id="UP000710385">
    <property type="component" value="Unassembled WGS sequence"/>
</dbReference>
<comment type="similarity">
    <text evidence="1 4">Belongs to the bacterial solute-binding protein 9 family.</text>
</comment>
<dbReference type="SUPFAM" id="SSF53807">
    <property type="entry name" value="Helical backbone' metal receptor"/>
    <property type="match status" value="1"/>
</dbReference>
<dbReference type="Gene3D" id="3.40.50.1980">
    <property type="entry name" value="Nitrogenase molybdenum iron protein domain"/>
    <property type="match status" value="2"/>
</dbReference>
<protein>
    <submittedName>
        <fullName evidence="5">Zinc ABC transporter substrate-binding protein</fullName>
    </submittedName>
</protein>
<dbReference type="PANTHER" id="PTHR42953">
    <property type="entry name" value="HIGH-AFFINITY ZINC UPTAKE SYSTEM PROTEIN ZNUA-RELATED"/>
    <property type="match status" value="1"/>
</dbReference>
<evidence type="ECO:0000256" key="1">
    <source>
        <dbReference type="ARBA" id="ARBA00011028"/>
    </source>
</evidence>
<dbReference type="GO" id="GO:0030001">
    <property type="term" value="P:metal ion transport"/>
    <property type="evidence" value="ECO:0007669"/>
    <property type="project" value="InterPro"/>
</dbReference>
<evidence type="ECO:0000313" key="5">
    <source>
        <dbReference type="EMBL" id="MBE7524909.1"/>
    </source>
</evidence>
<evidence type="ECO:0000256" key="3">
    <source>
        <dbReference type="ARBA" id="ARBA00022729"/>
    </source>
</evidence>
<dbReference type="InterPro" id="IPR050492">
    <property type="entry name" value="Bact_metal-bind_prot9"/>
</dbReference>
<gene>
    <name evidence="5" type="ORF">HS096_00710</name>
</gene>
<proteinExistence type="inferred from homology"/>
<dbReference type="Pfam" id="PF01297">
    <property type="entry name" value="ZnuA"/>
    <property type="match status" value="1"/>
</dbReference>
<dbReference type="InterPro" id="IPR006128">
    <property type="entry name" value="Lipoprotein_PsaA-like"/>
</dbReference>
<reference evidence="5" key="1">
    <citation type="submission" date="2020-05" db="EMBL/GenBank/DDBJ databases">
        <title>High-Quality Genomes of Partial-Nitritation/Anammox System by Hierarchical Clustering Based Hybrid Assembly.</title>
        <authorList>
            <person name="Liu L."/>
            <person name="Wang Y."/>
            <person name="Che Y."/>
            <person name="Chen Y."/>
            <person name="Xia Y."/>
            <person name="Luo R."/>
            <person name="Cheng S.H."/>
            <person name="Zheng C."/>
            <person name="Zhang T."/>
        </authorList>
    </citation>
    <scope>NUCLEOTIDE SEQUENCE</scope>
    <source>
        <strain evidence="5">H1_PAT1</strain>
    </source>
</reference>
<sequence length="320" mass="34954">MANIKKRAVLLALFLGLAAVFVAALWLAVARRAPLNANTTEGTITVVASFYPLAEFAARVGGDRVRVVNITPPGTEPHEYEPTPLEIAGVYKAKLFLYNGNGIDGWADRLADDIRSKGVIVSRMSDQVDVLETDTDDEGEAYDPHIWLDPRNAQKIIGLTAKLLSDADPDGAGAYEANRDAYIQTLTELDQAYRSGLEQCASRTIVTTHNAFRYLARQYALDTEYILGLSPDEDPSPRRLAEIADLAKVRGIKVIFFETLVSPKIAQTIANEIGAETLVLNPLEGLTEEELRAGKSYVSVMLENLSNLKTALTCQENSPS</sequence>
<dbReference type="InterPro" id="IPR006127">
    <property type="entry name" value="ZnuA-like"/>
</dbReference>
<dbReference type="PRINTS" id="PR00691">
    <property type="entry name" value="ADHESINB"/>
</dbReference>
<keyword evidence="2 4" id="KW-0813">Transport</keyword>
<organism evidence="5 6">
    <name type="scientific">candidate division WWE3 bacterium</name>
    <dbReference type="NCBI Taxonomy" id="2053526"/>
    <lineage>
        <taxon>Bacteria</taxon>
        <taxon>Katanobacteria</taxon>
    </lineage>
</organism>
<dbReference type="PRINTS" id="PR00690">
    <property type="entry name" value="ADHESNFAMILY"/>
</dbReference>
<comment type="caution">
    <text evidence="5">The sequence shown here is derived from an EMBL/GenBank/DDBJ whole genome shotgun (WGS) entry which is preliminary data.</text>
</comment>
<evidence type="ECO:0000256" key="2">
    <source>
        <dbReference type="ARBA" id="ARBA00022448"/>
    </source>
</evidence>
<dbReference type="AlphaFoldDB" id="A0A928TRR0"/>
<evidence type="ECO:0000256" key="4">
    <source>
        <dbReference type="RuleBase" id="RU003512"/>
    </source>
</evidence>
<accession>A0A928TRR0</accession>
<dbReference type="GO" id="GO:0007155">
    <property type="term" value="P:cell adhesion"/>
    <property type="evidence" value="ECO:0007669"/>
    <property type="project" value="InterPro"/>
</dbReference>
<keyword evidence="3" id="KW-0732">Signal</keyword>
<evidence type="ECO:0000313" key="6">
    <source>
        <dbReference type="Proteomes" id="UP000710385"/>
    </source>
</evidence>
<dbReference type="InterPro" id="IPR006129">
    <property type="entry name" value="AdhesinB"/>
</dbReference>
<name>A0A928TRR0_UNCKA</name>
<dbReference type="GO" id="GO:0046872">
    <property type="term" value="F:metal ion binding"/>
    <property type="evidence" value="ECO:0007669"/>
    <property type="project" value="InterPro"/>
</dbReference>